<evidence type="ECO:0000313" key="2">
    <source>
        <dbReference type="WBParaSite" id="Hba_00354"/>
    </source>
</evidence>
<evidence type="ECO:0000313" key="1">
    <source>
        <dbReference type="Proteomes" id="UP000095283"/>
    </source>
</evidence>
<name>A0A1I7W6T7_HETBA</name>
<dbReference type="WBParaSite" id="Hba_00354">
    <property type="protein sequence ID" value="Hba_00354"/>
    <property type="gene ID" value="Hba_00354"/>
</dbReference>
<accession>A0A1I7W6T7</accession>
<sequence length="80" mass="9669">MHLFFYFKLTLMQSHGQNRNVPRFGLTFDQKSMVNYFQIRYIFSNGRFKFLSERDQRLGGDSDDTLTDVRHQLYLSSPFY</sequence>
<reference evidence="2" key="1">
    <citation type="submission" date="2016-11" db="UniProtKB">
        <authorList>
            <consortium name="WormBaseParasite"/>
        </authorList>
    </citation>
    <scope>IDENTIFICATION</scope>
</reference>
<keyword evidence="1" id="KW-1185">Reference proteome</keyword>
<proteinExistence type="predicted"/>
<organism evidence="1 2">
    <name type="scientific">Heterorhabditis bacteriophora</name>
    <name type="common">Entomopathogenic nematode worm</name>
    <dbReference type="NCBI Taxonomy" id="37862"/>
    <lineage>
        <taxon>Eukaryota</taxon>
        <taxon>Metazoa</taxon>
        <taxon>Ecdysozoa</taxon>
        <taxon>Nematoda</taxon>
        <taxon>Chromadorea</taxon>
        <taxon>Rhabditida</taxon>
        <taxon>Rhabditina</taxon>
        <taxon>Rhabditomorpha</taxon>
        <taxon>Strongyloidea</taxon>
        <taxon>Heterorhabditidae</taxon>
        <taxon>Heterorhabditis</taxon>
    </lineage>
</organism>
<dbReference type="AlphaFoldDB" id="A0A1I7W6T7"/>
<protein>
    <submittedName>
        <fullName evidence="2">Secreted protein</fullName>
    </submittedName>
</protein>
<dbReference type="Proteomes" id="UP000095283">
    <property type="component" value="Unplaced"/>
</dbReference>